<accession>A0A7S4M8S2</accession>
<name>A0A7S4M8S2_9EUKA</name>
<dbReference type="AlphaFoldDB" id="A0A7S4M8S2"/>
<protein>
    <submittedName>
        <fullName evidence="1">Uncharacterized protein</fullName>
    </submittedName>
</protein>
<dbReference type="EMBL" id="HBKO01013310">
    <property type="protein sequence ID" value="CAE2208413.1"/>
    <property type="molecule type" value="Transcribed_RNA"/>
</dbReference>
<reference evidence="1" key="1">
    <citation type="submission" date="2021-01" db="EMBL/GenBank/DDBJ databases">
        <authorList>
            <person name="Corre E."/>
            <person name="Pelletier E."/>
            <person name="Niang G."/>
            <person name="Scheremetjew M."/>
            <person name="Finn R."/>
            <person name="Kale V."/>
            <person name="Holt S."/>
            <person name="Cochrane G."/>
            <person name="Meng A."/>
            <person name="Brown T."/>
            <person name="Cohen L."/>
        </authorList>
    </citation>
    <scope>NUCLEOTIDE SEQUENCE</scope>
    <source>
        <strain evidence="1">UIO037</strain>
    </source>
</reference>
<proteinExistence type="predicted"/>
<organism evidence="1">
    <name type="scientific">Prymnesium polylepis</name>
    <dbReference type="NCBI Taxonomy" id="72548"/>
    <lineage>
        <taxon>Eukaryota</taxon>
        <taxon>Haptista</taxon>
        <taxon>Haptophyta</taxon>
        <taxon>Prymnesiophyceae</taxon>
        <taxon>Prymnesiales</taxon>
        <taxon>Prymnesiaceae</taxon>
        <taxon>Prymnesium</taxon>
    </lineage>
</organism>
<evidence type="ECO:0000313" key="1">
    <source>
        <dbReference type="EMBL" id="CAE2208413.1"/>
    </source>
</evidence>
<sequence length="94" mass="9433">MPNAQPAPGLTVMTVVVPPGAMPGQSIPVQGPNGAPFQITVPAGVMPGQSFQFQMPMAPSGPPVATAVPVPQEPVVVYGQPVQAQPLAARPVGC</sequence>
<gene>
    <name evidence="1" type="ORF">CPOL0286_LOCUS5955</name>
</gene>